<feature type="compositionally biased region" description="Basic and acidic residues" evidence="2">
    <location>
        <begin position="569"/>
        <end position="580"/>
    </location>
</feature>
<organism evidence="3 4">
    <name type="scientific">Symplocastrum torsivum CPER-KK1</name>
    <dbReference type="NCBI Taxonomy" id="450513"/>
    <lineage>
        <taxon>Bacteria</taxon>
        <taxon>Bacillati</taxon>
        <taxon>Cyanobacteriota</taxon>
        <taxon>Cyanophyceae</taxon>
        <taxon>Oscillatoriophycideae</taxon>
        <taxon>Oscillatoriales</taxon>
        <taxon>Microcoleaceae</taxon>
        <taxon>Symplocastrum</taxon>
    </lineage>
</organism>
<sequence>MVVSMFTIQSRLCASEETRRYFWELMEKHTLLVNELLEKIAQHPQFQEWQKKGAISGNTVRGILAPLKENSGYVGLPGRFYTSAELISCYTYKSWLALQKERQLQLLGKKRWLQAVESELELIATTDFNPDEIRVKAHEIQKKALDKLNKESKKQKALISILLDMHDGTAEAPLSRRAINHLLINNLKINEKEQNLDQLSERLDKKRKEIERLEEQLTSRLPKGRDPTEQRYLENLCHVTALPELSDDPEKLAAELETLTVQKQLPLLKELPYPIQFGSSGDLYWSVETQEKKHCQRPQQRICVRFKGAKDHTFKIQCDCRQLSIFRQFLIDYQTYQELPYEERFSQGLFALRSACLIWRKDDSKHGSNKKRTTDNQEAQLKPWNTHRLYLHCTVDRQMLTAEGTEQVREAKKKEVIKTLKNKEKLQELELEQLGLTKTQIESVGRKRSTLTYLEKNSPPPRPNAKPYQGQPHIVVGVSFSRHEPVAIAVVDVEKEEVLERQSAKELLNRGEAQYIWRNGKKEPLIKDGTEQRHPNGGKLYIRKGKRVRRKPHRLVQQLHQRHQQNSRRRSEEQKQDRYRSSNSDSDLGLYVERLIASKIVELALQRKAGTIAIPQLKGIRESVESDIRARAERLFPNEKERQKEYGKGYRASFHSWSYSRLSDCIKECASSEGIAVVIRQQPSGIELEQKAIAIALSSYNVKTS</sequence>
<dbReference type="InterPro" id="IPR049868">
    <property type="entry name" value="V_Cas12k"/>
</dbReference>
<name>A0A951PK38_9CYAN</name>
<gene>
    <name evidence="3" type="primary">cas12k</name>
    <name evidence="3" type="ORF">KME25_06480</name>
</gene>
<accession>A0A951PK38</accession>
<dbReference type="NCBIfam" id="NF038191">
    <property type="entry name" value="V_Cas12k"/>
    <property type="match status" value="1"/>
</dbReference>
<evidence type="ECO:0000256" key="2">
    <source>
        <dbReference type="SAM" id="MobiDB-lite"/>
    </source>
</evidence>
<evidence type="ECO:0000313" key="3">
    <source>
        <dbReference type="EMBL" id="MBW4544073.1"/>
    </source>
</evidence>
<keyword evidence="1" id="KW-0175">Coiled coil</keyword>
<evidence type="ECO:0000313" key="4">
    <source>
        <dbReference type="Proteomes" id="UP000753908"/>
    </source>
</evidence>
<feature type="coiled-coil region" evidence="1">
    <location>
        <begin position="182"/>
        <end position="220"/>
    </location>
</feature>
<dbReference type="EMBL" id="JAHHIF010000006">
    <property type="protein sequence ID" value="MBW4544073.1"/>
    <property type="molecule type" value="Genomic_DNA"/>
</dbReference>
<dbReference type="Proteomes" id="UP000753908">
    <property type="component" value="Unassembled WGS sequence"/>
</dbReference>
<comment type="caution">
    <text evidence="3">The sequence shown here is derived from an EMBL/GenBank/DDBJ whole genome shotgun (WGS) entry which is preliminary data.</text>
</comment>
<reference evidence="3" key="2">
    <citation type="journal article" date="2022" name="Microbiol. Resour. Announc.">
        <title>Metagenome Sequencing to Explore Phylogenomics of Terrestrial Cyanobacteria.</title>
        <authorList>
            <person name="Ward R.D."/>
            <person name="Stajich J.E."/>
            <person name="Johansen J.R."/>
            <person name="Huntemann M."/>
            <person name="Clum A."/>
            <person name="Foster B."/>
            <person name="Foster B."/>
            <person name="Roux S."/>
            <person name="Palaniappan K."/>
            <person name="Varghese N."/>
            <person name="Mukherjee S."/>
            <person name="Reddy T.B.K."/>
            <person name="Daum C."/>
            <person name="Copeland A."/>
            <person name="Chen I.A."/>
            <person name="Ivanova N.N."/>
            <person name="Kyrpides N.C."/>
            <person name="Shapiro N."/>
            <person name="Eloe-Fadrosh E.A."/>
            <person name="Pietrasiak N."/>
        </authorList>
    </citation>
    <scope>NUCLEOTIDE SEQUENCE</scope>
    <source>
        <strain evidence="3">CPER-KK1</strain>
    </source>
</reference>
<dbReference type="AlphaFoldDB" id="A0A951PK38"/>
<feature type="region of interest" description="Disordered" evidence="2">
    <location>
        <begin position="526"/>
        <end position="584"/>
    </location>
</feature>
<feature type="compositionally biased region" description="Basic residues" evidence="2">
    <location>
        <begin position="541"/>
        <end position="568"/>
    </location>
</feature>
<reference evidence="3" key="1">
    <citation type="submission" date="2021-05" db="EMBL/GenBank/DDBJ databases">
        <authorList>
            <person name="Pietrasiak N."/>
            <person name="Ward R."/>
            <person name="Stajich J.E."/>
            <person name="Kurbessoian T."/>
        </authorList>
    </citation>
    <scope>NUCLEOTIDE SEQUENCE</scope>
    <source>
        <strain evidence="3">CPER-KK1</strain>
    </source>
</reference>
<protein>
    <submittedName>
        <fullName evidence="3">Type V CRISPR-associated protein Cas12k</fullName>
    </submittedName>
</protein>
<evidence type="ECO:0000256" key="1">
    <source>
        <dbReference type="SAM" id="Coils"/>
    </source>
</evidence>
<proteinExistence type="predicted"/>